<keyword evidence="4 9" id="KW-0349">Heme</keyword>
<dbReference type="InterPro" id="IPR002401">
    <property type="entry name" value="Cyt_P450_E_grp-I"/>
</dbReference>
<dbReference type="GO" id="GO:0016705">
    <property type="term" value="F:oxidoreductase activity, acting on paired donors, with incorporation or reduction of molecular oxygen"/>
    <property type="evidence" value="ECO:0007669"/>
    <property type="project" value="InterPro"/>
</dbReference>
<comment type="similarity">
    <text evidence="3 10">Belongs to the cytochrome P450 family.</text>
</comment>
<evidence type="ECO:0000256" key="5">
    <source>
        <dbReference type="ARBA" id="ARBA00022824"/>
    </source>
</evidence>
<gene>
    <name evidence="11" type="primary">cyp4gm2</name>
</gene>
<evidence type="ECO:0000256" key="2">
    <source>
        <dbReference type="ARBA" id="ARBA00004586"/>
    </source>
</evidence>
<feature type="binding site" description="axial binding residue" evidence="9">
    <location>
        <position position="450"/>
    </location>
    <ligand>
        <name>heme</name>
        <dbReference type="ChEBI" id="CHEBI:30413"/>
    </ligand>
    <ligandPart>
        <name>Fe</name>
        <dbReference type="ChEBI" id="CHEBI:18248"/>
    </ligandPart>
</feature>
<dbReference type="GO" id="GO:0005506">
    <property type="term" value="F:iron ion binding"/>
    <property type="evidence" value="ECO:0007669"/>
    <property type="project" value="InterPro"/>
</dbReference>
<keyword evidence="8" id="KW-0472">Membrane</keyword>
<evidence type="ECO:0000256" key="8">
    <source>
        <dbReference type="ARBA" id="ARBA00023136"/>
    </source>
</evidence>
<keyword evidence="9 10" id="KW-0479">Metal-binding</keyword>
<dbReference type="PANTHER" id="PTHR24291">
    <property type="entry name" value="CYTOCHROME P450 FAMILY 4"/>
    <property type="match status" value="1"/>
</dbReference>
<evidence type="ECO:0000256" key="7">
    <source>
        <dbReference type="ARBA" id="ARBA00023033"/>
    </source>
</evidence>
<dbReference type="SUPFAM" id="SSF48264">
    <property type="entry name" value="Cytochrome P450"/>
    <property type="match status" value="1"/>
</dbReference>
<dbReference type="PANTHER" id="PTHR24291:SF189">
    <property type="entry name" value="CYTOCHROME P450 4C3-RELATED"/>
    <property type="match status" value="1"/>
</dbReference>
<dbReference type="GO" id="GO:0004497">
    <property type="term" value="F:monooxygenase activity"/>
    <property type="evidence" value="ECO:0007669"/>
    <property type="project" value="UniProtKB-KW"/>
</dbReference>
<sequence length="506" mass="58650">MMITVSCYALILFLLIYIKLKYFKSKFEKMLLKLPGPGYNVFIGNLMRFAVKREELYSVISDLCNEFSNEPVVRVWLGKTPRIFLTKVEAAKVILSDISHDVKGVHYKLLYPWMGDGLLFSTGAKWRERRRMITPTFHFRILEEFRGIMNKQAAILADILTENTNNYFNIHPYITRASLDIICETAMGIQIGSQLEKTSNFLQAVSGMTQCLIQRIFNIWSQIAILFPFSQIARRQHQILEVLHTFTRKIIQERKAELEAKTQIGAKMTMENEFGQKRRLAFLDMLLEAQYEHGSIDDKGIQEEVDTFMFEGHDTTTSGITWTLYNIARFPEFQAKIHEELDQVLGTEEVTEISSQHLSNLKYLECVIKESLRCFPAVPIFSRKLLRDTDICGYTIPSGATVSFLVERIHKDSNHWPEPEKFDPDRFLPENASNRHPYAFIPFSAGHRNCIGQRFAMMELKIIAAYILHRYSLKTETKFETLQPISEFVLRPSNGISIKIQPRRTT</sequence>
<comment type="subcellular location">
    <subcellularLocation>
        <location evidence="2">Endoplasmic reticulum membrane</location>
    </subcellularLocation>
</comment>
<dbReference type="AlphaFoldDB" id="A0A1J1DZ43"/>
<dbReference type="InterPro" id="IPR001128">
    <property type="entry name" value="Cyt_P450"/>
</dbReference>
<dbReference type="PROSITE" id="PS00086">
    <property type="entry name" value="CYTOCHROME_P450"/>
    <property type="match status" value="1"/>
</dbReference>
<dbReference type="PRINTS" id="PR00463">
    <property type="entry name" value="EP450I"/>
</dbReference>
<proteinExistence type="evidence at transcript level"/>
<keyword evidence="5" id="KW-0256">Endoplasmic reticulum</keyword>
<dbReference type="CDD" id="cd20628">
    <property type="entry name" value="CYP4"/>
    <property type="match status" value="1"/>
</dbReference>
<dbReference type="Gene3D" id="1.10.630.10">
    <property type="entry name" value="Cytochrome P450"/>
    <property type="match status" value="1"/>
</dbReference>
<dbReference type="Pfam" id="PF00067">
    <property type="entry name" value="p450"/>
    <property type="match status" value="1"/>
</dbReference>
<keyword evidence="10" id="KW-0560">Oxidoreductase</keyword>
<evidence type="ECO:0000256" key="10">
    <source>
        <dbReference type="RuleBase" id="RU000461"/>
    </source>
</evidence>
<evidence type="ECO:0000256" key="4">
    <source>
        <dbReference type="ARBA" id="ARBA00022617"/>
    </source>
</evidence>
<evidence type="ECO:0000256" key="3">
    <source>
        <dbReference type="ARBA" id="ARBA00010617"/>
    </source>
</evidence>
<comment type="cofactor">
    <cofactor evidence="1 9">
        <name>heme</name>
        <dbReference type="ChEBI" id="CHEBI:30413"/>
    </cofactor>
</comment>
<dbReference type="InterPro" id="IPR050196">
    <property type="entry name" value="Cytochrome_P450_Monoox"/>
</dbReference>
<dbReference type="GO" id="GO:0020037">
    <property type="term" value="F:heme binding"/>
    <property type="evidence" value="ECO:0007669"/>
    <property type="project" value="InterPro"/>
</dbReference>
<evidence type="ECO:0000256" key="1">
    <source>
        <dbReference type="ARBA" id="ARBA00001971"/>
    </source>
</evidence>
<dbReference type="PRINTS" id="PR00385">
    <property type="entry name" value="P450"/>
</dbReference>
<evidence type="ECO:0000256" key="9">
    <source>
        <dbReference type="PIRSR" id="PIRSR602401-1"/>
    </source>
</evidence>
<evidence type="ECO:0000313" key="11">
    <source>
        <dbReference type="EMBL" id="BAV93933.1"/>
    </source>
</evidence>
<dbReference type="InterPro" id="IPR036396">
    <property type="entry name" value="Cyt_P450_sf"/>
</dbReference>
<dbReference type="InterPro" id="IPR017972">
    <property type="entry name" value="Cyt_P450_CS"/>
</dbReference>
<name>A0A1J1DZ43_9MYRI</name>
<reference evidence="11" key="1">
    <citation type="journal article" date="2017" name="FEBS Open Bio">
        <title>A novel cytochrome P450, CYP3201B1, is involved in (R)-mandelonitrile biosynthesis in a cyanogenic millipede.</title>
        <authorList>
            <person name="Yamaguchi T."/>
            <person name="Kuwahara Y."/>
            <person name="Asano Y."/>
        </authorList>
    </citation>
    <scope>NUCLEOTIDE SEQUENCE</scope>
</reference>
<organism evidence="11">
    <name type="scientific">Chamberlinius hualienensis</name>
    <dbReference type="NCBI Taxonomy" id="1551368"/>
    <lineage>
        <taxon>Eukaryota</taxon>
        <taxon>Metazoa</taxon>
        <taxon>Ecdysozoa</taxon>
        <taxon>Arthropoda</taxon>
        <taxon>Myriapoda</taxon>
        <taxon>Diplopoda</taxon>
        <taxon>Helminthomorpha</taxon>
        <taxon>Polydesmida</taxon>
        <taxon>Paradoxosomatidae</taxon>
        <taxon>Chamberlinius</taxon>
    </lineage>
</organism>
<evidence type="ECO:0000256" key="6">
    <source>
        <dbReference type="ARBA" id="ARBA00023004"/>
    </source>
</evidence>
<accession>A0A1J1DZ43</accession>
<keyword evidence="7 10" id="KW-0503">Monooxygenase</keyword>
<dbReference type="EMBL" id="LC125383">
    <property type="protein sequence ID" value="BAV93933.1"/>
    <property type="molecule type" value="mRNA"/>
</dbReference>
<protein>
    <submittedName>
        <fullName evidence="11">Cytochrome P450 4GM2</fullName>
    </submittedName>
</protein>
<keyword evidence="6 9" id="KW-0408">Iron</keyword>
<dbReference type="GO" id="GO:0005789">
    <property type="term" value="C:endoplasmic reticulum membrane"/>
    <property type="evidence" value="ECO:0007669"/>
    <property type="project" value="UniProtKB-SubCell"/>
</dbReference>